<dbReference type="EMBL" id="SZWF01000016">
    <property type="protein sequence ID" value="KAA9393549.1"/>
    <property type="molecule type" value="Genomic_DNA"/>
</dbReference>
<sequence length="1201" mass="128337">MTVSISKMSVEYYLQSVAVGDAAPSGTGSRDLTAYYTASGAPPGRWLGAGLAGLNLAEGQRVTAREARRLLEHAQNPVTGAQLGRAPIKATTAPADAKTPVGKAAGPQRQPVAGFDLTCSVPKSVSVLWALADEPTRAKIHAAHRAAVSSTVSWLETNVIQSRSGPGGVAHVPVHGVAATAFDHWDSRAGDPQLHTHVVIANRVQRVADGKWVTLDSYTLHRNVVAASERFNATLFDELARTLGTQTEVRAKPSRAKDGHRGTPAIEPSAGDSSLPIAQGGARVELAGIPDELIAEFSTRSHDIEAQVDRLVEQWTLTHGQPPTGHVLAQIRQSATLATRDRKSDGVTSLVEKAAAWRTRTQGLGHDPAAVVAATLDRDPTLLQSATVHPETADQIAGRVIATLGARHTTFAVTNIHAEASRALALVRTIRDEDRDALLTRVVDAAIDQAVSLSPTRYGTPLESHSGLSVHGRHAFDHDRRFSTQEIVSAEARLIAAATTVNGPTIENHDRVQELLEEVTIAGGHKLAADQSQAAFEILTSRQSLTGIVGPAGAGKTAALAGIRKVWEDTHGPGSVVGLAPSAAAAAVLAKDLEIPTDNVAKWLWETGPGGQQRAQRLDAARTEFETTPATDTARRSRLNTIITGLEATADRYRMNPGQLIIVDEASMAGTHALDQLRGQAQEAGAKVVVVGDPMQLGSIDAGGILGWMDRHHDAEGVASARLTSLWRFKESWEASNSTRLRAGDTNGIKTLIEQGRVLGAASEDDVESIAFNRWVVAEEAGETALLIAGSLPAVDRLNARVQAARMEAGVVDHSATVVLSNGVKAGVGDTVLTRRNDRRITDEAGGFVKNGDLFTISDIHDDGSLTAARATGEVVTLTPETLSTTQLGYASTAYRAQGVTVDRGIAAIDPDNTSREQFYVALTRGRLSNHAVLPPPEELPSPDPWHMLHEITPKSLMQQLQTVMTRTDTELTAHEVQDHEHGWANDLARLKDEAGYLTDAIGTHRATQWVTNTHGHQALDTWVTSPHWTSIIQYASRATLPDLAPQDPATAAQDLARHGRAPTTIHGVLPLPVPSTSEEQRTLTRLLEHVQHRLDQLETQSRTEPWRAELIGAPSDVLDAALLTRAALNYTGEALMPPRDACPDRRSLHALEAFEQLHASRRTTTPQPDTAFVPAPPPQTTGPVQDAVLVSNPTGASWTR</sequence>
<dbReference type="Gene3D" id="2.30.30.940">
    <property type="match status" value="1"/>
</dbReference>
<dbReference type="NCBIfam" id="NF041492">
    <property type="entry name" value="MobF"/>
    <property type="match status" value="1"/>
</dbReference>
<evidence type="ECO:0000256" key="1">
    <source>
        <dbReference type="SAM" id="MobiDB-lite"/>
    </source>
</evidence>
<dbReference type="RefSeq" id="WP_158034391.1">
    <property type="nucleotide sequence ID" value="NZ_ML708622.1"/>
</dbReference>
<gene>
    <name evidence="3" type="ORF">FCK90_11190</name>
</gene>
<comment type="caution">
    <text evidence="3">The sequence shown here is derived from an EMBL/GenBank/DDBJ whole genome shotgun (WGS) entry which is preliminary data.</text>
</comment>
<evidence type="ECO:0000313" key="4">
    <source>
        <dbReference type="Proteomes" id="UP000325957"/>
    </source>
</evidence>
<dbReference type="OrthoDB" id="4524286at2"/>
<dbReference type="SUPFAM" id="SSF52540">
    <property type="entry name" value="P-loop containing nucleoside triphosphate hydrolases"/>
    <property type="match status" value="2"/>
</dbReference>
<dbReference type="InterPro" id="IPR027417">
    <property type="entry name" value="P-loop_NTPase"/>
</dbReference>
<dbReference type="SUPFAM" id="SSF55464">
    <property type="entry name" value="Origin of replication-binding domain, RBD-like"/>
    <property type="match status" value="1"/>
</dbReference>
<feature type="domain" description="TrwC relaxase" evidence="2">
    <location>
        <begin position="282"/>
        <end position="362"/>
    </location>
</feature>
<name>A0A5J5KV25_9MICC</name>
<dbReference type="Gene3D" id="3.40.50.300">
    <property type="entry name" value="P-loop containing nucleotide triphosphate hydrolases"/>
    <property type="match status" value="2"/>
</dbReference>
<keyword evidence="4" id="KW-1185">Reference proteome</keyword>
<dbReference type="Pfam" id="PF08751">
    <property type="entry name" value="TrwC"/>
    <property type="match status" value="2"/>
</dbReference>
<feature type="domain" description="TrwC relaxase" evidence="2">
    <location>
        <begin position="9"/>
        <end position="252"/>
    </location>
</feature>
<feature type="region of interest" description="Disordered" evidence="1">
    <location>
        <begin position="248"/>
        <end position="277"/>
    </location>
</feature>
<proteinExistence type="predicted"/>
<organism evidence="3 4">
    <name type="scientific">Kocuria coralli</name>
    <dbReference type="NCBI Taxonomy" id="1461025"/>
    <lineage>
        <taxon>Bacteria</taxon>
        <taxon>Bacillati</taxon>
        <taxon>Actinomycetota</taxon>
        <taxon>Actinomycetes</taxon>
        <taxon>Micrococcales</taxon>
        <taxon>Micrococcaceae</taxon>
        <taxon>Kocuria</taxon>
    </lineage>
</organism>
<reference evidence="3 4" key="1">
    <citation type="submission" date="2019-05" db="EMBL/GenBank/DDBJ databases">
        <title>Kocuria coralli sp. nov., a novel actinobacterium isolated from coral reef seawater.</title>
        <authorList>
            <person name="Li J."/>
        </authorList>
    </citation>
    <scope>NUCLEOTIDE SEQUENCE [LARGE SCALE GENOMIC DNA]</scope>
    <source>
        <strain evidence="3 4">SCSIO 13007</strain>
    </source>
</reference>
<accession>A0A5J5KV25</accession>
<dbReference type="Pfam" id="PF13604">
    <property type="entry name" value="AAA_30"/>
    <property type="match status" value="1"/>
</dbReference>
<protein>
    <recommendedName>
        <fullName evidence="2">TrwC relaxase domain-containing protein</fullName>
    </recommendedName>
</protein>
<evidence type="ECO:0000259" key="2">
    <source>
        <dbReference type="Pfam" id="PF08751"/>
    </source>
</evidence>
<feature type="compositionally biased region" description="Basic and acidic residues" evidence="1">
    <location>
        <begin position="249"/>
        <end position="261"/>
    </location>
</feature>
<dbReference type="Proteomes" id="UP000325957">
    <property type="component" value="Unassembled WGS sequence"/>
</dbReference>
<dbReference type="InterPro" id="IPR014862">
    <property type="entry name" value="TrwC"/>
</dbReference>
<dbReference type="CDD" id="cd18809">
    <property type="entry name" value="SF1_C_RecD"/>
    <property type="match status" value="1"/>
</dbReference>
<evidence type="ECO:0000313" key="3">
    <source>
        <dbReference type="EMBL" id="KAA9393549.1"/>
    </source>
</evidence>
<dbReference type="AlphaFoldDB" id="A0A5J5KV25"/>